<keyword evidence="3" id="KW-1185">Reference proteome</keyword>
<dbReference type="Gene3D" id="3.40.50.300">
    <property type="entry name" value="P-loop containing nucleotide triphosphate hydrolases"/>
    <property type="match status" value="1"/>
</dbReference>
<dbReference type="InterPro" id="IPR027417">
    <property type="entry name" value="P-loop_NTPase"/>
</dbReference>
<gene>
    <name evidence="2" type="ORF">Poly30_47430</name>
</gene>
<accession>A0A518EYL6</accession>
<dbReference type="RefSeq" id="WP_145203143.1">
    <property type="nucleotide sequence ID" value="NZ_CP036434.1"/>
</dbReference>
<name>A0A518EYL6_9BACT</name>
<dbReference type="EMBL" id="CP036434">
    <property type="protein sequence ID" value="QDV09186.1"/>
    <property type="molecule type" value="Genomic_DNA"/>
</dbReference>
<evidence type="ECO:0000313" key="3">
    <source>
        <dbReference type="Proteomes" id="UP000320390"/>
    </source>
</evidence>
<evidence type="ECO:0000313" key="2">
    <source>
        <dbReference type="EMBL" id="QDV09186.1"/>
    </source>
</evidence>
<dbReference type="OrthoDB" id="9781481at2"/>
<sequence length="697" mass="77519">MNASQAAQGAKHRLIIGVDQRPFFAGSNQFCLAYPLMVEETGELLEVNTFENRGRLWWKVDNVPESELVAGSLHVAFIEPAPAYELSNPERDRYQVKLNGRQPSSELWLQVLDVKGPMPKIDDLFSRGVSAARRPWKRVLLRFDDGLVGPFFGVWESSSKTLSFRHVDADTAEVTRVPASKLSKHPGVKKLQWLASVHERGVEPEDIRIELFQTAMLQELMEGGEVIDALPLDEVAFAYAKQLRGSDFKRPVYDAPIERIRAMANSEDAFEMGRIDRLEKALKVMGSDPEAAKQFTPRARVLLQTFFPPVESPVEPLARPEPREVRGQPTTTAKAPHREQNAPAGDAKGEADFFGQLVESIAATGYKFEQSDLLAFHLGLKASQLSVLAGRSGVGKSSLPRLYARALGAQESMLTVPVRPDWLDDRDVIGAYDPLSRRFLPAATGLVDYLAAAAAEMNDPEAPIRLLVLDEMNLARVEYYFATFLSAMEQPSDARGIRLFSPGLLEDSDPYKGMSWLPIPDSLRIVGTVNIDETTHFFSPKVLDRACVQSFGRPDLRRLPAVIDESAGQAGSPVSWRTWSSWIGSGADVPPWVQEQLAQLNELLIPLRSDLGYRTVHRCLKFVAGARGLQDFCTIQQALDLAIVQFVLPRLRTDQPDFLDSADELLSSLQETEYPRSHGLIARMKTLGGIGDFWQLS</sequence>
<organism evidence="2 3">
    <name type="scientific">Saltatorellus ferox</name>
    <dbReference type="NCBI Taxonomy" id="2528018"/>
    <lineage>
        <taxon>Bacteria</taxon>
        <taxon>Pseudomonadati</taxon>
        <taxon>Planctomycetota</taxon>
        <taxon>Planctomycetia</taxon>
        <taxon>Planctomycetia incertae sedis</taxon>
        <taxon>Saltatorellus</taxon>
    </lineage>
</organism>
<evidence type="ECO:0000256" key="1">
    <source>
        <dbReference type="SAM" id="MobiDB-lite"/>
    </source>
</evidence>
<dbReference type="Proteomes" id="UP000320390">
    <property type="component" value="Chromosome"/>
</dbReference>
<feature type="region of interest" description="Disordered" evidence="1">
    <location>
        <begin position="313"/>
        <end position="346"/>
    </location>
</feature>
<protein>
    <recommendedName>
        <fullName evidence="4">5-methylcytosine-specific restriction enzyme B</fullName>
    </recommendedName>
</protein>
<dbReference type="SUPFAM" id="SSF52540">
    <property type="entry name" value="P-loop containing nucleoside triphosphate hydrolases"/>
    <property type="match status" value="1"/>
</dbReference>
<dbReference type="AlphaFoldDB" id="A0A518EYL6"/>
<reference evidence="2 3" key="1">
    <citation type="submission" date="2019-02" db="EMBL/GenBank/DDBJ databases">
        <title>Deep-cultivation of Planctomycetes and their phenomic and genomic characterization uncovers novel biology.</title>
        <authorList>
            <person name="Wiegand S."/>
            <person name="Jogler M."/>
            <person name="Boedeker C."/>
            <person name="Pinto D."/>
            <person name="Vollmers J."/>
            <person name="Rivas-Marin E."/>
            <person name="Kohn T."/>
            <person name="Peeters S.H."/>
            <person name="Heuer A."/>
            <person name="Rast P."/>
            <person name="Oberbeckmann S."/>
            <person name="Bunk B."/>
            <person name="Jeske O."/>
            <person name="Meyerdierks A."/>
            <person name="Storesund J.E."/>
            <person name="Kallscheuer N."/>
            <person name="Luecker S."/>
            <person name="Lage O.M."/>
            <person name="Pohl T."/>
            <person name="Merkel B.J."/>
            <person name="Hornburger P."/>
            <person name="Mueller R.-W."/>
            <person name="Bruemmer F."/>
            <person name="Labrenz M."/>
            <person name="Spormann A.M."/>
            <person name="Op den Camp H."/>
            <person name="Overmann J."/>
            <person name="Amann R."/>
            <person name="Jetten M.S.M."/>
            <person name="Mascher T."/>
            <person name="Medema M.H."/>
            <person name="Devos D.P."/>
            <person name="Kaster A.-K."/>
            <person name="Ovreas L."/>
            <person name="Rohde M."/>
            <person name="Galperin M.Y."/>
            <person name="Jogler C."/>
        </authorList>
    </citation>
    <scope>NUCLEOTIDE SEQUENCE [LARGE SCALE GENOMIC DNA]</scope>
    <source>
        <strain evidence="2 3">Poly30</strain>
    </source>
</reference>
<evidence type="ECO:0008006" key="4">
    <source>
        <dbReference type="Google" id="ProtNLM"/>
    </source>
</evidence>
<proteinExistence type="predicted"/>